<dbReference type="Proteomes" id="UP000234275">
    <property type="component" value="Unassembled WGS sequence"/>
</dbReference>
<evidence type="ECO:0000256" key="1">
    <source>
        <dbReference type="SAM" id="MobiDB-lite"/>
    </source>
</evidence>
<feature type="region of interest" description="Disordered" evidence="1">
    <location>
        <begin position="687"/>
        <end position="723"/>
    </location>
</feature>
<dbReference type="EMBL" id="MSFO01000003">
    <property type="protein sequence ID" value="PLB50723.1"/>
    <property type="molecule type" value="Genomic_DNA"/>
</dbReference>
<feature type="compositionally biased region" description="Polar residues" evidence="1">
    <location>
        <begin position="961"/>
        <end position="986"/>
    </location>
</feature>
<dbReference type="STRING" id="1392250.A0A2I2GCW7"/>
<feature type="region of interest" description="Disordered" evidence="1">
    <location>
        <begin position="444"/>
        <end position="486"/>
    </location>
</feature>
<evidence type="ECO:0000313" key="2">
    <source>
        <dbReference type="EMBL" id="PLB50723.1"/>
    </source>
</evidence>
<organism evidence="2 3">
    <name type="scientific">Aspergillus steynii IBT 23096</name>
    <dbReference type="NCBI Taxonomy" id="1392250"/>
    <lineage>
        <taxon>Eukaryota</taxon>
        <taxon>Fungi</taxon>
        <taxon>Dikarya</taxon>
        <taxon>Ascomycota</taxon>
        <taxon>Pezizomycotina</taxon>
        <taxon>Eurotiomycetes</taxon>
        <taxon>Eurotiomycetidae</taxon>
        <taxon>Eurotiales</taxon>
        <taxon>Aspergillaceae</taxon>
        <taxon>Aspergillus</taxon>
        <taxon>Aspergillus subgen. Circumdati</taxon>
    </lineage>
</organism>
<feature type="region of interest" description="Disordered" evidence="1">
    <location>
        <begin position="951"/>
        <end position="993"/>
    </location>
</feature>
<evidence type="ECO:0000313" key="3">
    <source>
        <dbReference type="Proteomes" id="UP000234275"/>
    </source>
</evidence>
<feature type="compositionally biased region" description="Polar residues" evidence="1">
    <location>
        <begin position="329"/>
        <end position="342"/>
    </location>
</feature>
<name>A0A2I2GCW7_9EURO</name>
<dbReference type="OrthoDB" id="10265971at2759"/>
<dbReference type="AlphaFoldDB" id="A0A2I2GCW7"/>
<reference evidence="2 3" key="1">
    <citation type="submission" date="2016-12" db="EMBL/GenBank/DDBJ databases">
        <title>The genomes of Aspergillus section Nigri reveals drivers in fungal speciation.</title>
        <authorList>
            <consortium name="DOE Joint Genome Institute"/>
            <person name="Vesth T.C."/>
            <person name="Nybo J."/>
            <person name="Theobald S."/>
            <person name="Brandl J."/>
            <person name="Frisvad J.C."/>
            <person name="Nielsen K.F."/>
            <person name="Lyhne E.K."/>
            <person name="Kogle M.E."/>
            <person name="Kuo A."/>
            <person name="Riley R."/>
            <person name="Clum A."/>
            <person name="Nolan M."/>
            <person name="Lipzen A."/>
            <person name="Salamov A."/>
            <person name="Henrissat B."/>
            <person name="Wiebenga A."/>
            <person name="De Vries R.P."/>
            <person name="Grigoriev I.V."/>
            <person name="Mortensen U.H."/>
            <person name="Andersen M.R."/>
            <person name="Baker S.E."/>
        </authorList>
    </citation>
    <scope>NUCLEOTIDE SEQUENCE [LARGE SCALE GENOMIC DNA]</scope>
    <source>
        <strain evidence="2 3">IBT 23096</strain>
    </source>
</reference>
<dbReference type="RefSeq" id="XP_024706025.1">
    <property type="nucleotide sequence ID" value="XM_024846614.1"/>
</dbReference>
<gene>
    <name evidence="2" type="ORF">P170DRAFT_406139</name>
</gene>
<feature type="region of interest" description="Disordered" evidence="1">
    <location>
        <begin position="509"/>
        <end position="572"/>
    </location>
</feature>
<accession>A0A2I2GCW7</accession>
<proteinExistence type="predicted"/>
<feature type="region of interest" description="Disordered" evidence="1">
    <location>
        <begin position="317"/>
        <end position="389"/>
    </location>
</feature>
<keyword evidence="3" id="KW-1185">Reference proteome</keyword>
<comment type="caution">
    <text evidence="2">The sequence shown here is derived from an EMBL/GenBank/DDBJ whole genome shotgun (WGS) entry which is preliminary data.</text>
</comment>
<dbReference type="VEuPathDB" id="FungiDB:P170DRAFT_406139"/>
<sequence length="1214" mass="133637">MASTSRLTFASVWGFENTGVLVMKGRLEGPVSKAACILARYIEEQENKDLLDVPRVYRLEVPSVLHDPIPALNQNTDAQEGDLLALGASHEEEFIPHSRVTKTWVSSDGGAGCFALRFQSILPEISKLTGTEIAIVEDKGVQVSAENEDDVDDALAKISTIEKPLMCICNPCATNMGISPDDESTRFQMRYYSNLNQAAKRRILTDADLSSTSGLFQSFVTVVLAFDRESQLFDLPSNLSNPPQVGDGPGGESRIWSDFIFQEFGKGDQFNVETSFERAHSDSKGCPVDESPSHRYLSTAKAMQIDQWVTERAEIEQTEPLPEPASMPQPETSYEPTSTTNAMKPPGIKSRRAVNPVQNQSASPSKTATSNCQSLNAPGEDKSRSPRKKWKMNYTPQALEQGLIQPSKEVDKREGSALCDVASNITATKASRLPSNFDTTKYTKTKSIPIPSNKPWGNPSRREIKASSTWGTRKPGRRDDLIDTSVPASAATPNALPLMSLDQPALVPEKLSGDTVPKHSSDSKVISSETDHSPSLAGLNFETDGSSSPAPHSIPSSQEAASSSTDTQEQEKRLGQLKKILQDHIVTDRVHEIDAFTAHRPRPRSRPTRHANQVYGKEKLEEFDRIHRSEMTQVTDEVATRKYHHTMKQKTASFVGKAKGKAEVKAKRQATLEDAWGLLKKPIKKTDGTARIEKTSENLAKGDKESQEKPEKPKPRRLQADELRTNEDIKKLCGALRQTLEAAECFPGTLTLELQFGLLLIPLLPKTYMEKSVSLDEWTRIFQPQTGVAPPSTKFISRLTTSGSDADHIVDLKTSKVEGKRRIFEQDDSEFCVSYEYHCRTKSDKPIIIMVNDQGKHTLKYPTSALGGANLHFPGQIWDAHLGVSGGFGYKDGSDPEIEEAAQYLVDHIWVPPNRTLVQIYTQLPEGNKIVIDKVFMKRWTRHRYIRTEDTSPKDVANPDRASSTGLRSRSTASPDPVETTSQDSRNGGVEANSDQDIFLQVTEVQNLMIGISATDPRAVRARCATLLNMLKTGRQWYEASLVSPAIEAILKSNTDLELGERTDDWCSTDLFGNDASLVCEQPAGSAENQIPIPLSPVASAIGDAGIGSLFRLAKKIIGKMDGVGYWNYNPQADTDTVRMPPPSSLGIPPAATALTVASLKNLTAKPEPKSFSFEELESIKDVGSATMEVALTKKSSPIPSTKPMEKINEVDYW</sequence>
<dbReference type="GeneID" id="36554313"/>
<protein>
    <submittedName>
        <fullName evidence="2">Uncharacterized protein</fullName>
    </submittedName>
</protein>
<feature type="compositionally biased region" description="Polar residues" evidence="1">
    <location>
        <begin position="356"/>
        <end position="376"/>
    </location>
</feature>
<feature type="compositionally biased region" description="Low complexity" evidence="1">
    <location>
        <begin position="546"/>
        <end position="564"/>
    </location>
</feature>